<keyword evidence="3 7" id="KW-0677">Repeat</keyword>
<evidence type="ECO:0000313" key="8">
    <source>
        <dbReference type="EMBL" id="VDM44162.1"/>
    </source>
</evidence>
<comment type="domain">
    <text evidence="7">A pair of annexin repeats may form one binding site for calcium and phospholipid.</text>
</comment>
<evidence type="ECO:0000256" key="7">
    <source>
        <dbReference type="RuleBase" id="RU003540"/>
    </source>
</evidence>
<comment type="similarity">
    <text evidence="1 7">Belongs to the annexin family.</text>
</comment>
<accession>A0A3P7IAP3</accession>
<name>A0A3P7IAP3_TOXCA</name>
<dbReference type="SUPFAM" id="SSF47874">
    <property type="entry name" value="Annexin"/>
    <property type="match status" value="3"/>
</dbReference>
<keyword evidence="2" id="KW-0597">Phosphoprotein</keyword>
<keyword evidence="6 7" id="KW-0111">Calcium/phospholipid-binding</keyword>
<dbReference type="GO" id="GO:0005634">
    <property type="term" value="C:nucleus"/>
    <property type="evidence" value="ECO:0007669"/>
    <property type="project" value="TreeGrafter"/>
</dbReference>
<dbReference type="GO" id="GO:0001786">
    <property type="term" value="F:phosphatidylserine binding"/>
    <property type="evidence" value="ECO:0007669"/>
    <property type="project" value="TreeGrafter"/>
</dbReference>
<evidence type="ECO:0000256" key="3">
    <source>
        <dbReference type="ARBA" id="ARBA00022737"/>
    </source>
</evidence>
<dbReference type="PROSITE" id="PS51897">
    <property type="entry name" value="ANNEXIN_2"/>
    <property type="match status" value="11"/>
</dbReference>
<dbReference type="SMART" id="SM00335">
    <property type="entry name" value="ANX"/>
    <property type="match status" value="11"/>
</dbReference>
<dbReference type="EMBL" id="UYWY01021451">
    <property type="protein sequence ID" value="VDM44162.1"/>
    <property type="molecule type" value="Genomic_DNA"/>
</dbReference>
<dbReference type="PRINTS" id="PR00196">
    <property type="entry name" value="ANNEXIN"/>
</dbReference>
<sequence length="886" mass="101084">MGTNEKTLIDIICSRSNDELVEIKRVYEDEFKRLLECDVKSDTSGDFRRLLLALLETKRDPHNHTDEQKAHEAAKQLYAAGEKKWGTDEATFNTILATECVPQLRAIFDQYSVVAGHGIEKAIQSEFSGDAKRAYLTLIECIQNRPRYFANRINDAMKGMGTRDRELITIIVQRAEYDLALIRDEYRREFNKKLVDAIRSECSGAYQDSLIAITRVAMSYQQFNGTIRPQPNFNPVQTAEILKEAMKGFGCDKHKVLHELTRINSAQRQMVSAEYMAMYGSDLRHDLKEELHGDFEEVILALMLSPAVYDARHLHKAISEKKERRMGGRILPIYTFVFSVYHPYWCFQGLGTKEDVLIDVICTRSNEQLNAIKVAYEGEFGRSLERAIKWDTSGDFERLLIALLQARRDESNRVNEQKAFEEAQKLYEAGEKKWGTDESTFTSILVTENFHQLRKVFEQYNALAGHPIEQAIKSEFSGDTKNGFITVIECIQSTPKFFAHRIHHTMKGFGTNDSELIRLIVSRSECDLALIRDAYPTEFEKTLVDAIRSECSGAYRDCLIAIARVAMYYHQFNGTIRQQPNFNPVQTAEILKEAMKGLGCDKHKVLHELTRINSAQRQMVSAEYMAMYGSDLRHDLKEELHGDFEEVILALMLSPAVYDARHLHKAISGLGTKENVLIDVICTRSNEQLNAIKVAYEGEFGRSLESAVKWDTSGDFERLLVALLQARRDESNRINDHKAKEDAQKLFEAGENTWGTDESTFTSILVTENFHQLRRVFEHYNDIAGHPIEQAIEREFGGDTEKGFIVLVDCIQSTPKFFAQRIHHAMKGFGTNDSELIRLIVSRSECDLALIRDAYANEFETTLVDAIRSECSGAYKDCLIAIVEGN</sequence>
<dbReference type="PROSITE" id="PS00223">
    <property type="entry name" value="ANNEXIN_1"/>
    <property type="match status" value="6"/>
</dbReference>
<evidence type="ECO:0000256" key="6">
    <source>
        <dbReference type="ARBA" id="ARBA00023302"/>
    </source>
</evidence>
<dbReference type="InterPro" id="IPR001464">
    <property type="entry name" value="Annexin"/>
</dbReference>
<dbReference type="FunFam" id="1.10.220.10:FF:000003">
    <property type="entry name" value="Annexin"/>
    <property type="match status" value="1"/>
</dbReference>
<dbReference type="PANTHER" id="PTHR10502">
    <property type="entry name" value="ANNEXIN"/>
    <property type="match status" value="1"/>
</dbReference>
<dbReference type="AlphaFoldDB" id="A0A3P7IAP3"/>
<evidence type="ECO:0000256" key="1">
    <source>
        <dbReference type="ARBA" id="ARBA00007831"/>
    </source>
</evidence>
<dbReference type="PANTHER" id="PTHR10502:SF102">
    <property type="entry name" value="ANNEXIN B11"/>
    <property type="match status" value="1"/>
</dbReference>
<dbReference type="FunFam" id="1.10.220.10:FF:000002">
    <property type="entry name" value="Annexin"/>
    <property type="match status" value="3"/>
</dbReference>
<dbReference type="Gene3D" id="1.10.220.10">
    <property type="entry name" value="Annexin"/>
    <property type="match status" value="11"/>
</dbReference>
<dbReference type="InterPro" id="IPR037104">
    <property type="entry name" value="Annexin_sf"/>
</dbReference>
<organism evidence="8">
    <name type="scientific">Toxocara canis</name>
    <name type="common">Canine roundworm</name>
    <dbReference type="NCBI Taxonomy" id="6265"/>
    <lineage>
        <taxon>Eukaryota</taxon>
        <taxon>Metazoa</taxon>
        <taxon>Ecdysozoa</taxon>
        <taxon>Nematoda</taxon>
        <taxon>Chromadorea</taxon>
        <taxon>Rhabditida</taxon>
        <taxon>Spirurina</taxon>
        <taxon>Ascaridomorpha</taxon>
        <taxon>Ascaridoidea</taxon>
        <taxon>Toxocaridae</taxon>
        <taxon>Toxocara</taxon>
    </lineage>
</organism>
<dbReference type="GO" id="GO:0012506">
    <property type="term" value="C:vesicle membrane"/>
    <property type="evidence" value="ECO:0007669"/>
    <property type="project" value="TreeGrafter"/>
</dbReference>
<dbReference type="GO" id="GO:0005737">
    <property type="term" value="C:cytoplasm"/>
    <property type="evidence" value="ECO:0007669"/>
    <property type="project" value="TreeGrafter"/>
</dbReference>
<dbReference type="InterPro" id="IPR018252">
    <property type="entry name" value="Annexin_repeat_CS"/>
</dbReference>
<proteinExistence type="inferred from homology"/>
<evidence type="ECO:0000256" key="5">
    <source>
        <dbReference type="ARBA" id="ARBA00023216"/>
    </source>
</evidence>
<gene>
    <name evidence="8" type="ORF">TCNE_LOCUS12841</name>
</gene>
<dbReference type="FunFam" id="1.10.220.10:FF:000005">
    <property type="entry name" value="Annexin"/>
    <property type="match status" value="3"/>
</dbReference>
<dbReference type="InterPro" id="IPR018502">
    <property type="entry name" value="Annexin_repeat"/>
</dbReference>
<dbReference type="GO" id="GO:0005544">
    <property type="term" value="F:calcium-dependent phospholipid binding"/>
    <property type="evidence" value="ECO:0007669"/>
    <property type="project" value="UniProtKB-KW"/>
</dbReference>
<keyword evidence="5 7" id="KW-0041">Annexin</keyword>
<keyword evidence="4 7" id="KW-0106">Calcium</keyword>
<dbReference type="Pfam" id="PF00191">
    <property type="entry name" value="Annexin"/>
    <property type="match status" value="11"/>
</dbReference>
<dbReference type="GO" id="GO:0005509">
    <property type="term" value="F:calcium ion binding"/>
    <property type="evidence" value="ECO:0007669"/>
    <property type="project" value="InterPro"/>
</dbReference>
<reference evidence="8" key="1">
    <citation type="submission" date="2018-11" db="EMBL/GenBank/DDBJ databases">
        <authorList>
            <consortium name="Pathogen Informatics"/>
        </authorList>
    </citation>
    <scope>NUCLEOTIDE SEQUENCE [LARGE SCALE GENOMIC DNA]</scope>
</reference>
<evidence type="ECO:0000256" key="2">
    <source>
        <dbReference type="ARBA" id="ARBA00022553"/>
    </source>
</evidence>
<dbReference type="GO" id="GO:0005886">
    <property type="term" value="C:plasma membrane"/>
    <property type="evidence" value="ECO:0007669"/>
    <property type="project" value="TreeGrafter"/>
</dbReference>
<dbReference type="FunFam" id="1.10.220.10:FF:000001">
    <property type="entry name" value="Annexin"/>
    <property type="match status" value="3"/>
</dbReference>
<evidence type="ECO:0000256" key="4">
    <source>
        <dbReference type="ARBA" id="ARBA00022837"/>
    </source>
</evidence>
<protein>
    <recommendedName>
        <fullName evidence="7">Annexin</fullName>
    </recommendedName>
</protein>